<organism evidence="1 2">
    <name type="scientific">Entotheonella factor</name>
    <dbReference type="NCBI Taxonomy" id="1429438"/>
    <lineage>
        <taxon>Bacteria</taxon>
        <taxon>Pseudomonadati</taxon>
        <taxon>Nitrospinota/Tectimicrobiota group</taxon>
        <taxon>Candidatus Tectimicrobiota</taxon>
        <taxon>Candidatus Entotheonellia</taxon>
        <taxon>Candidatus Entotheonellales</taxon>
        <taxon>Candidatus Entotheonellaceae</taxon>
        <taxon>Candidatus Entotheonella</taxon>
    </lineage>
</organism>
<name>W4LQL3_ENTF1</name>
<keyword evidence="2" id="KW-1185">Reference proteome</keyword>
<evidence type="ECO:0000313" key="1">
    <source>
        <dbReference type="EMBL" id="ETX00329.1"/>
    </source>
</evidence>
<dbReference type="NCBIfam" id="NF038134">
    <property type="entry name" value="choice_anch_M"/>
    <property type="match status" value="3"/>
</dbReference>
<gene>
    <name evidence="1" type="ORF">ETSY1_11565</name>
</gene>
<evidence type="ECO:0000313" key="2">
    <source>
        <dbReference type="Proteomes" id="UP000019141"/>
    </source>
</evidence>
<accession>W4LQL3</accession>
<dbReference type="Proteomes" id="UP000019141">
    <property type="component" value="Unassembled WGS sequence"/>
</dbReference>
<reference evidence="1 2" key="1">
    <citation type="journal article" date="2014" name="Nature">
        <title>An environmental bacterial taxon with a large and distinct metabolic repertoire.</title>
        <authorList>
            <person name="Wilson M.C."/>
            <person name="Mori T."/>
            <person name="Ruckert C."/>
            <person name="Uria A.R."/>
            <person name="Helf M.J."/>
            <person name="Takada K."/>
            <person name="Gernert C."/>
            <person name="Steffens U.A."/>
            <person name="Heycke N."/>
            <person name="Schmitt S."/>
            <person name="Rinke C."/>
            <person name="Helfrich E.J."/>
            <person name="Brachmann A.O."/>
            <person name="Gurgui C."/>
            <person name="Wakimoto T."/>
            <person name="Kracht M."/>
            <person name="Crusemann M."/>
            <person name="Hentschel U."/>
            <person name="Abe I."/>
            <person name="Matsunaga S."/>
            <person name="Kalinowski J."/>
            <person name="Takeyama H."/>
            <person name="Piel J."/>
        </authorList>
    </citation>
    <scope>NUCLEOTIDE SEQUENCE [LARGE SCALE GENOMIC DNA]</scope>
    <source>
        <strain evidence="2">TSY1</strain>
    </source>
</reference>
<sequence>MTRILHGFARPVGKLAAPFRWLLPGLIMLALALGWQAQKADSQTGPVARFETGHGDLVVEYDAASNEWEFVVEVIDGTVDGVPGVEEEFESTDIRIVIPLTTREARPDNVPELLDFDPIGIEAGEDFWKLPQTETEASAEDAVFLGIAPEGVPTGVFQDDTVTWTLIGVQSPSGEGDFSLYQDAVPGPNFFMSSADPNASPGLPQPAGGHDHFNYAFTEPGEWTVEVMIDGTLLDGTPTSSIGQFLFEVVGPPPVRFQSGHGDLVVEYAAATNEWEFVVEVGGGTVDGVSGVEGEFEASDIQIVVPATAKEPRPENVPDQLDFSPIGVEAGVDYWKLPQTLAESEAEGTAFLGIAPEGVPAGVFQDDIVTWTLLSVQSPSGAGHFSLFQDAVPGPTFFMSSADASASPGLMQMVGGHGHFNYAFTEPGDWAVEIMVEATLLDGTVTSGTGQFQFHVEAQTPVVVQSGHGDLVVGYDPAEGAWEFVVEAEGVDPNGMPVEGEFDSETVYIAVPLTTQEARPENVPGTLDYDPIGIEAGATFWKLPQTETEAEAEGAMFLGIAPEEVPAGVFQNDMVTWTLTRIVPPLGAGDFSLYQDAVPGPTFFMSSADATANPGLDQSVGGHDHFNYGFTTPGLWQVEFKVDATLLDGTPSSATGRYIFQVQDTAPAQ</sequence>
<dbReference type="AlphaFoldDB" id="W4LQL3"/>
<dbReference type="HOGENOM" id="CLU_410333_0_0_7"/>
<dbReference type="InterPro" id="IPR022435">
    <property type="entry name" value="Surface-anchored_actinobac"/>
</dbReference>
<proteinExistence type="predicted"/>
<dbReference type="EMBL" id="AZHW01000351">
    <property type="protein sequence ID" value="ETX00329.1"/>
    <property type="molecule type" value="Genomic_DNA"/>
</dbReference>
<protein>
    <submittedName>
        <fullName evidence="1">Uncharacterized protein</fullName>
    </submittedName>
</protein>
<comment type="caution">
    <text evidence="1">The sequence shown here is derived from an EMBL/GenBank/DDBJ whole genome shotgun (WGS) entry which is preliminary data.</text>
</comment>
<dbReference type="NCBIfam" id="TIGR03769">
    <property type="entry name" value="P_ac_wall_RPT"/>
    <property type="match status" value="1"/>
</dbReference>